<sequence length="299" mass="31644">MTASTDDTQNPRPVVAGVDGSENSARAALWAAGEAERRKTTLALVHALHLPDSAVPPIEPTGYAQRRRAEGTTLLDKAVVGVRAHFPDLQLDVELTDLDPAHALVEFSRTAALLVTGSRGHGGFSGMLLGSVSRKLAEHAHCPVVVVREEPALPEAGDVIVLGIGRNPVPAAARFAFETARREGVDLVAVRAWWPNAMYTGVAGLGAMYVGDPERSRREAIAEIEAAVKPHRAEFPDVRLRMTVSEGNSVPVLVDAARAARLVVVGAHRRRGPLSVGPGYVVEGVLAHCPTPVAVVPEP</sequence>
<evidence type="ECO:0000256" key="1">
    <source>
        <dbReference type="ARBA" id="ARBA00008791"/>
    </source>
</evidence>
<evidence type="ECO:0000313" key="3">
    <source>
        <dbReference type="EMBL" id="MBR7825623.1"/>
    </source>
</evidence>
<dbReference type="AlphaFoldDB" id="A0A941E7Z5"/>
<dbReference type="InterPro" id="IPR014729">
    <property type="entry name" value="Rossmann-like_a/b/a_fold"/>
</dbReference>
<dbReference type="RefSeq" id="WP_212516777.1">
    <property type="nucleotide sequence ID" value="NZ_JAGSOH010000007.1"/>
</dbReference>
<organism evidence="3 4">
    <name type="scientific">Actinospica acidithermotolerans</name>
    <dbReference type="NCBI Taxonomy" id="2828514"/>
    <lineage>
        <taxon>Bacteria</taxon>
        <taxon>Bacillati</taxon>
        <taxon>Actinomycetota</taxon>
        <taxon>Actinomycetes</taxon>
        <taxon>Catenulisporales</taxon>
        <taxon>Actinospicaceae</taxon>
        <taxon>Actinospica</taxon>
    </lineage>
</organism>
<name>A0A941E7Z5_9ACTN</name>
<protein>
    <submittedName>
        <fullName evidence="3">Universal stress protein</fullName>
    </submittedName>
</protein>
<dbReference type="SUPFAM" id="SSF52402">
    <property type="entry name" value="Adenine nucleotide alpha hydrolases-like"/>
    <property type="match status" value="2"/>
</dbReference>
<dbReference type="InterPro" id="IPR006016">
    <property type="entry name" value="UspA"/>
</dbReference>
<keyword evidence="4" id="KW-1185">Reference proteome</keyword>
<proteinExistence type="inferred from homology"/>
<dbReference type="PANTHER" id="PTHR46553:SF3">
    <property type="entry name" value="ADENINE NUCLEOTIDE ALPHA HYDROLASES-LIKE SUPERFAMILY PROTEIN"/>
    <property type="match status" value="1"/>
</dbReference>
<comment type="similarity">
    <text evidence="1">Belongs to the universal stress protein A family.</text>
</comment>
<dbReference type="InterPro" id="IPR006015">
    <property type="entry name" value="Universal_stress_UspA"/>
</dbReference>
<gene>
    <name evidence="3" type="ORF">KDK95_04840</name>
</gene>
<dbReference type="EMBL" id="JAGSOH010000007">
    <property type="protein sequence ID" value="MBR7825623.1"/>
    <property type="molecule type" value="Genomic_DNA"/>
</dbReference>
<evidence type="ECO:0000259" key="2">
    <source>
        <dbReference type="Pfam" id="PF00582"/>
    </source>
</evidence>
<dbReference type="Proteomes" id="UP000676325">
    <property type="component" value="Unassembled WGS sequence"/>
</dbReference>
<dbReference type="PRINTS" id="PR01438">
    <property type="entry name" value="UNVRSLSTRESS"/>
</dbReference>
<comment type="caution">
    <text evidence="3">The sequence shown here is derived from an EMBL/GenBank/DDBJ whole genome shotgun (WGS) entry which is preliminary data.</text>
</comment>
<dbReference type="Pfam" id="PF00582">
    <property type="entry name" value="Usp"/>
    <property type="match status" value="2"/>
</dbReference>
<feature type="domain" description="UspA" evidence="2">
    <location>
        <begin position="12"/>
        <end position="148"/>
    </location>
</feature>
<evidence type="ECO:0000313" key="4">
    <source>
        <dbReference type="Proteomes" id="UP000676325"/>
    </source>
</evidence>
<feature type="domain" description="UspA" evidence="2">
    <location>
        <begin position="160"/>
        <end position="297"/>
    </location>
</feature>
<reference evidence="3" key="1">
    <citation type="submission" date="2021-04" db="EMBL/GenBank/DDBJ databases">
        <title>Genome based classification of Actinospica acidithermotolerans sp. nov., an actinobacterium isolated from an Indonesian hot spring.</title>
        <authorList>
            <person name="Kusuma A.B."/>
            <person name="Putra K.E."/>
            <person name="Nafisah S."/>
            <person name="Loh J."/>
            <person name="Nouioui I."/>
            <person name="Goodfellow M."/>
        </authorList>
    </citation>
    <scope>NUCLEOTIDE SEQUENCE</scope>
    <source>
        <strain evidence="3">MGRD01-02</strain>
    </source>
</reference>
<accession>A0A941E7Z5</accession>
<dbReference type="PANTHER" id="PTHR46553">
    <property type="entry name" value="ADENINE NUCLEOTIDE ALPHA HYDROLASES-LIKE SUPERFAMILY PROTEIN"/>
    <property type="match status" value="1"/>
</dbReference>
<dbReference type="Gene3D" id="3.40.50.620">
    <property type="entry name" value="HUPs"/>
    <property type="match status" value="2"/>
</dbReference>